<proteinExistence type="predicted"/>
<evidence type="ECO:0000313" key="1">
    <source>
        <dbReference type="EMBL" id="GAA3158021.1"/>
    </source>
</evidence>
<dbReference type="EMBL" id="BAAAUH010000001">
    <property type="protein sequence ID" value="GAA3158021.1"/>
    <property type="molecule type" value="Genomic_DNA"/>
</dbReference>
<sequence length="110" mass="11247">MWCLALSADAFEDVCAPAVVRPPSAAAGTAMPAASATAAAVATVAAHALFTCLRKVPPSEVAGRRSITRPGVVSYACAHPPDHAVCRGVIKRLKGIWTVRAKGAEVDGLL</sequence>
<name>A0ABP6NYU3_9ACTN</name>
<comment type="caution">
    <text evidence="1">The sequence shown here is derived from an EMBL/GenBank/DDBJ whole genome shotgun (WGS) entry which is preliminary data.</text>
</comment>
<reference evidence="2" key="1">
    <citation type="journal article" date="2019" name="Int. J. Syst. Evol. Microbiol.">
        <title>The Global Catalogue of Microorganisms (GCM) 10K type strain sequencing project: providing services to taxonomists for standard genome sequencing and annotation.</title>
        <authorList>
            <consortium name="The Broad Institute Genomics Platform"/>
            <consortium name="The Broad Institute Genome Sequencing Center for Infectious Disease"/>
            <person name="Wu L."/>
            <person name="Ma J."/>
        </authorList>
    </citation>
    <scope>NUCLEOTIDE SEQUENCE [LARGE SCALE GENOMIC DNA]</scope>
    <source>
        <strain evidence="2">JCM 9095</strain>
    </source>
</reference>
<protein>
    <recommendedName>
        <fullName evidence="3">Secreted protein</fullName>
    </recommendedName>
</protein>
<keyword evidence="2" id="KW-1185">Reference proteome</keyword>
<organism evidence="1 2">
    <name type="scientific">Streptomyces virens</name>
    <dbReference type="NCBI Taxonomy" id="285572"/>
    <lineage>
        <taxon>Bacteria</taxon>
        <taxon>Bacillati</taxon>
        <taxon>Actinomycetota</taxon>
        <taxon>Actinomycetes</taxon>
        <taxon>Kitasatosporales</taxon>
        <taxon>Streptomycetaceae</taxon>
        <taxon>Streptomyces</taxon>
    </lineage>
</organism>
<evidence type="ECO:0008006" key="3">
    <source>
        <dbReference type="Google" id="ProtNLM"/>
    </source>
</evidence>
<accession>A0ABP6NYU3</accession>
<gene>
    <name evidence="1" type="ORF">GCM10010451_02290</name>
</gene>
<evidence type="ECO:0000313" key="2">
    <source>
        <dbReference type="Proteomes" id="UP001501866"/>
    </source>
</evidence>
<dbReference type="Proteomes" id="UP001501866">
    <property type="component" value="Unassembled WGS sequence"/>
</dbReference>